<dbReference type="SMART" id="SM00173">
    <property type="entry name" value="RAS"/>
    <property type="match status" value="1"/>
</dbReference>
<dbReference type="EMBL" id="JBJQND010000012">
    <property type="protein sequence ID" value="KAL3860661.1"/>
    <property type="molecule type" value="Genomic_DNA"/>
</dbReference>
<dbReference type="InterPro" id="IPR001806">
    <property type="entry name" value="Small_GTPase"/>
</dbReference>
<dbReference type="Gene3D" id="3.40.50.300">
    <property type="entry name" value="P-loop containing nucleotide triphosphate hydrolases"/>
    <property type="match status" value="1"/>
</dbReference>
<dbReference type="Proteomes" id="UP001634394">
    <property type="component" value="Unassembled WGS sequence"/>
</dbReference>
<sequence length="221" mass="24970">MPQLQMQKRYSTLTCNPKFKAVLLGEVGVGKSSLFRRIKDNIFDERLQATIGIESCSRSFDVDGEKISFQIWDTAGVEKFSTPTRNYYRNTQALLLVYSVDDPTSLQRLTKWIRNAEDQAPKATRFLIGNKCDQEKSISDESANNFAATYECADIFLTSAKTGEGIDQALVKITEELLNSYQVAFMMESSFPCNITSTYEESISLSKDKNNNSMKDKSCCF</sequence>
<keyword evidence="2" id="KW-0342">GTP-binding</keyword>
<protein>
    <submittedName>
        <fullName evidence="3">Uncharacterized protein</fullName>
    </submittedName>
</protein>
<dbReference type="PANTHER" id="PTHR47977">
    <property type="entry name" value="RAS-RELATED PROTEIN RAB"/>
    <property type="match status" value="1"/>
</dbReference>
<keyword evidence="4" id="KW-1185">Reference proteome</keyword>
<name>A0ABD3VGE2_SINWO</name>
<dbReference type="AlphaFoldDB" id="A0ABD3VGE2"/>
<dbReference type="SUPFAM" id="SSF52540">
    <property type="entry name" value="P-loop containing nucleoside triphosphate hydrolases"/>
    <property type="match status" value="1"/>
</dbReference>
<evidence type="ECO:0000256" key="2">
    <source>
        <dbReference type="ARBA" id="ARBA00023134"/>
    </source>
</evidence>
<comment type="caution">
    <text evidence="3">The sequence shown here is derived from an EMBL/GenBank/DDBJ whole genome shotgun (WGS) entry which is preliminary data.</text>
</comment>
<gene>
    <name evidence="3" type="ORF">ACJMK2_010755</name>
</gene>
<dbReference type="SMART" id="SM00174">
    <property type="entry name" value="RHO"/>
    <property type="match status" value="1"/>
</dbReference>
<dbReference type="InterPro" id="IPR005225">
    <property type="entry name" value="Small_GTP-bd"/>
</dbReference>
<dbReference type="InterPro" id="IPR027417">
    <property type="entry name" value="P-loop_NTPase"/>
</dbReference>
<accession>A0ABD3VGE2</accession>
<dbReference type="SMART" id="SM00175">
    <property type="entry name" value="RAB"/>
    <property type="match status" value="1"/>
</dbReference>
<dbReference type="InterPro" id="IPR050227">
    <property type="entry name" value="Rab"/>
</dbReference>
<dbReference type="SMART" id="SM00176">
    <property type="entry name" value="RAN"/>
    <property type="match status" value="1"/>
</dbReference>
<dbReference type="FunFam" id="3.40.50.300:FF:001329">
    <property type="entry name" value="Small GTP-binding protein, putative"/>
    <property type="match status" value="1"/>
</dbReference>
<dbReference type="PROSITE" id="PS51421">
    <property type="entry name" value="RAS"/>
    <property type="match status" value="1"/>
</dbReference>
<dbReference type="NCBIfam" id="TIGR00231">
    <property type="entry name" value="small_GTP"/>
    <property type="match status" value="1"/>
</dbReference>
<proteinExistence type="predicted"/>
<dbReference type="PRINTS" id="PR00449">
    <property type="entry name" value="RASTRNSFRMNG"/>
</dbReference>
<organism evidence="3 4">
    <name type="scientific">Sinanodonta woodiana</name>
    <name type="common">Chinese pond mussel</name>
    <name type="synonym">Anodonta woodiana</name>
    <dbReference type="NCBI Taxonomy" id="1069815"/>
    <lineage>
        <taxon>Eukaryota</taxon>
        <taxon>Metazoa</taxon>
        <taxon>Spiralia</taxon>
        <taxon>Lophotrochozoa</taxon>
        <taxon>Mollusca</taxon>
        <taxon>Bivalvia</taxon>
        <taxon>Autobranchia</taxon>
        <taxon>Heteroconchia</taxon>
        <taxon>Palaeoheterodonta</taxon>
        <taxon>Unionida</taxon>
        <taxon>Unionoidea</taxon>
        <taxon>Unionidae</taxon>
        <taxon>Unioninae</taxon>
        <taxon>Sinanodonta</taxon>
    </lineage>
</organism>
<dbReference type="GO" id="GO:0005525">
    <property type="term" value="F:GTP binding"/>
    <property type="evidence" value="ECO:0007669"/>
    <property type="project" value="UniProtKB-KW"/>
</dbReference>
<dbReference type="CDD" id="cd00154">
    <property type="entry name" value="Rab"/>
    <property type="match status" value="1"/>
</dbReference>
<dbReference type="Pfam" id="PF00071">
    <property type="entry name" value="Ras"/>
    <property type="match status" value="1"/>
</dbReference>
<evidence type="ECO:0000313" key="4">
    <source>
        <dbReference type="Proteomes" id="UP001634394"/>
    </source>
</evidence>
<reference evidence="3 4" key="1">
    <citation type="submission" date="2024-11" db="EMBL/GenBank/DDBJ databases">
        <title>Chromosome-level genome assembly of the freshwater bivalve Anodonta woodiana.</title>
        <authorList>
            <person name="Chen X."/>
        </authorList>
    </citation>
    <scope>NUCLEOTIDE SEQUENCE [LARGE SCALE GENOMIC DNA]</scope>
    <source>
        <strain evidence="3">MN2024</strain>
        <tissue evidence="3">Gills</tissue>
    </source>
</reference>
<evidence type="ECO:0000313" key="3">
    <source>
        <dbReference type="EMBL" id="KAL3860661.1"/>
    </source>
</evidence>
<keyword evidence="1" id="KW-0547">Nucleotide-binding</keyword>
<dbReference type="PROSITE" id="PS51419">
    <property type="entry name" value="RAB"/>
    <property type="match status" value="1"/>
</dbReference>
<evidence type="ECO:0000256" key="1">
    <source>
        <dbReference type="ARBA" id="ARBA00022741"/>
    </source>
</evidence>